<organism evidence="1 2">
    <name type="scientific">Rangifer tarandus platyrhynchus</name>
    <name type="common">Svalbard reindeer</name>
    <dbReference type="NCBI Taxonomy" id="3082113"/>
    <lineage>
        <taxon>Eukaryota</taxon>
        <taxon>Metazoa</taxon>
        <taxon>Chordata</taxon>
        <taxon>Craniata</taxon>
        <taxon>Vertebrata</taxon>
        <taxon>Euteleostomi</taxon>
        <taxon>Mammalia</taxon>
        <taxon>Eutheria</taxon>
        <taxon>Laurasiatheria</taxon>
        <taxon>Artiodactyla</taxon>
        <taxon>Ruminantia</taxon>
        <taxon>Pecora</taxon>
        <taxon>Cervidae</taxon>
        <taxon>Odocoileinae</taxon>
        <taxon>Rangifer</taxon>
    </lineage>
</organism>
<sequence length="135" mass="14680">MRPCSFLPLKGLCGLLRGQTTQELTSNSLPTDPAHVLFQDRRFLGSLSHPAIFTCLFAQCDGPWRVPTAAPKLEQEAGMHRGVGGLLGRDGICLGPCRRELVSGGALGKGVHRREMFGELSSQVSRARRDYAGFQ</sequence>
<reference evidence="1" key="1">
    <citation type="submission" date="2023-05" db="EMBL/GenBank/DDBJ databases">
        <authorList>
            <consortium name="ELIXIR-Norway"/>
        </authorList>
    </citation>
    <scope>NUCLEOTIDE SEQUENCE</scope>
</reference>
<reference evidence="1" key="2">
    <citation type="submission" date="2025-03" db="EMBL/GenBank/DDBJ databases">
        <authorList>
            <consortium name="ELIXIR-Norway"/>
            <consortium name="Elixir Norway"/>
        </authorList>
    </citation>
    <scope>NUCLEOTIDE SEQUENCE</scope>
</reference>
<proteinExistence type="predicted"/>
<name>A0AC59YW93_RANTA</name>
<dbReference type="EMBL" id="OX596104">
    <property type="protein sequence ID" value="CAN0029624.1"/>
    <property type="molecule type" value="Genomic_DNA"/>
</dbReference>
<protein>
    <submittedName>
        <fullName evidence="1">Uncharacterized protein</fullName>
    </submittedName>
</protein>
<evidence type="ECO:0000313" key="1">
    <source>
        <dbReference type="EMBL" id="CAN0029624.1"/>
    </source>
</evidence>
<accession>A0AC59YW93</accession>
<dbReference type="Proteomes" id="UP001162501">
    <property type="component" value="Chromosome 20"/>
</dbReference>
<evidence type="ECO:0000313" key="2">
    <source>
        <dbReference type="Proteomes" id="UP001162501"/>
    </source>
</evidence>
<gene>
    <name evidence="1" type="ORF">MRATA1EN22A_LOCUS10990</name>
</gene>